<comment type="caution">
    <text evidence="5">The sequence shown here is derived from an EMBL/GenBank/DDBJ whole genome shotgun (WGS) entry which is preliminary data.</text>
</comment>
<dbReference type="InterPro" id="IPR001220">
    <property type="entry name" value="Legume_lectin_dom"/>
</dbReference>
<dbReference type="InterPro" id="IPR013320">
    <property type="entry name" value="ConA-like_dom_sf"/>
</dbReference>
<protein>
    <recommendedName>
        <fullName evidence="4">Legume lectin domain-containing protein</fullName>
    </recommendedName>
</protein>
<dbReference type="Proteomes" id="UP000091857">
    <property type="component" value="Chromosome 10"/>
</dbReference>
<evidence type="ECO:0000313" key="5">
    <source>
        <dbReference type="EMBL" id="OAY38499.1"/>
    </source>
</evidence>
<dbReference type="InterPro" id="IPR050258">
    <property type="entry name" value="Leguminous_Lectin"/>
</dbReference>
<keyword evidence="3" id="KW-0812">Transmembrane</keyword>
<proteinExistence type="inferred from homology"/>
<dbReference type="GO" id="GO:0030246">
    <property type="term" value="F:carbohydrate binding"/>
    <property type="evidence" value="ECO:0007669"/>
    <property type="project" value="UniProtKB-KW"/>
</dbReference>
<evidence type="ECO:0000256" key="2">
    <source>
        <dbReference type="ARBA" id="ARBA00022734"/>
    </source>
</evidence>
<gene>
    <name evidence="5" type="ORF">MANES_10G019600v8</name>
</gene>
<evidence type="ECO:0000313" key="6">
    <source>
        <dbReference type="Proteomes" id="UP000091857"/>
    </source>
</evidence>
<dbReference type="AlphaFoldDB" id="A0A2C9V3R5"/>
<organism evidence="5 6">
    <name type="scientific">Manihot esculenta</name>
    <name type="common">Cassava</name>
    <name type="synonym">Jatropha manihot</name>
    <dbReference type="NCBI Taxonomy" id="3983"/>
    <lineage>
        <taxon>Eukaryota</taxon>
        <taxon>Viridiplantae</taxon>
        <taxon>Streptophyta</taxon>
        <taxon>Embryophyta</taxon>
        <taxon>Tracheophyta</taxon>
        <taxon>Spermatophyta</taxon>
        <taxon>Magnoliopsida</taxon>
        <taxon>eudicotyledons</taxon>
        <taxon>Gunneridae</taxon>
        <taxon>Pentapetalae</taxon>
        <taxon>rosids</taxon>
        <taxon>fabids</taxon>
        <taxon>Malpighiales</taxon>
        <taxon>Euphorbiaceae</taxon>
        <taxon>Crotonoideae</taxon>
        <taxon>Manihoteae</taxon>
        <taxon>Manihot</taxon>
    </lineage>
</organism>
<evidence type="ECO:0000256" key="3">
    <source>
        <dbReference type="SAM" id="Phobius"/>
    </source>
</evidence>
<keyword evidence="2" id="KW-0430">Lectin</keyword>
<dbReference type="PANTHER" id="PTHR32401:SF15">
    <property type="entry name" value="L-TYPE LECTIN-DOMAIN CONTAINING RECEPTOR KINASE VIII.2-LIKE"/>
    <property type="match status" value="1"/>
</dbReference>
<dbReference type="SUPFAM" id="SSF49899">
    <property type="entry name" value="Concanavalin A-like lectins/glucanases"/>
    <property type="match status" value="1"/>
</dbReference>
<keyword evidence="6" id="KW-1185">Reference proteome</keyword>
<accession>A0A2C9V3R5</accession>
<feature type="transmembrane region" description="Helical" evidence="3">
    <location>
        <begin position="305"/>
        <end position="332"/>
    </location>
</feature>
<dbReference type="EMBL" id="CM004396">
    <property type="protein sequence ID" value="OAY38499.1"/>
    <property type="molecule type" value="Genomic_DNA"/>
</dbReference>
<dbReference type="Pfam" id="PF00139">
    <property type="entry name" value="Lectin_legB"/>
    <property type="match status" value="1"/>
</dbReference>
<dbReference type="PANTHER" id="PTHR32401">
    <property type="entry name" value="CONCANAVALIN A-LIKE LECTIN FAMILY PROTEIN"/>
    <property type="match status" value="1"/>
</dbReference>
<comment type="similarity">
    <text evidence="1">Belongs to the leguminous lectin family.</text>
</comment>
<reference evidence="6" key="1">
    <citation type="journal article" date="2016" name="Nat. Biotechnol.">
        <title>Sequencing wild and cultivated cassava and related species reveals extensive interspecific hybridization and genetic diversity.</title>
        <authorList>
            <person name="Bredeson J.V."/>
            <person name="Lyons J.B."/>
            <person name="Prochnik S.E."/>
            <person name="Wu G.A."/>
            <person name="Ha C.M."/>
            <person name="Edsinger-Gonzales E."/>
            <person name="Grimwood J."/>
            <person name="Schmutz J."/>
            <person name="Rabbi I.Y."/>
            <person name="Egesi C."/>
            <person name="Nauluvula P."/>
            <person name="Lebot V."/>
            <person name="Ndunguru J."/>
            <person name="Mkamilo G."/>
            <person name="Bart R.S."/>
            <person name="Setter T.L."/>
            <person name="Gleadow R.M."/>
            <person name="Kulakow P."/>
            <person name="Ferguson M.E."/>
            <person name="Rounsley S."/>
            <person name="Rokhsar D.S."/>
        </authorList>
    </citation>
    <scope>NUCLEOTIDE SEQUENCE [LARGE SCALE GENOMIC DNA]</scope>
    <source>
        <strain evidence="6">cv. AM560-2</strain>
    </source>
</reference>
<keyword evidence="3" id="KW-1133">Transmembrane helix</keyword>
<keyword evidence="3" id="KW-0472">Membrane</keyword>
<sequence length="368" mass="41026">MLSLWIPPLVASINMHQSLIMHHHHQLVAMYQMAKTRRRTTQFSSVWREDNANIDRSVLITGNPKFDPQIALLGDARISDDGSRVQLTSPHASSSGLLLCKDRFKFFGSSRKKTSSFSTEFEFSFTGNGDNLSLVMGPNNFASEFLGQGPFEVSSEKGYLGIEFGASMDGNVGDSNTTLVSVSVNNELFTHSVTNSGESLKSWIDYDPSSKRLEIRLSKSSGKRPYNPIIAYSIDLSKMWEANEVHVALGSRNGGNLSDTFYVYSWRFRLRNFPNWMHSLPVDPHGSVDKGNESLRVHSRTFCPFTVLAGMIFATGCGALLAFMVLFVWAIFANKHTVFPIEGNVQPVDFRYEKISVVVEKGGKVVKN</sequence>
<name>A0A2C9V3R5_MANES</name>
<feature type="domain" description="Legume lectin" evidence="4">
    <location>
        <begin position="66"/>
        <end position="277"/>
    </location>
</feature>
<evidence type="ECO:0000256" key="1">
    <source>
        <dbReference type="ARBA" id="ARBA00007606"/>
    </source>
</evidence>
<dbReference type="STRING" id="3983.A0A2C9V3R5"/>
<evidence type="ECO:0000259" key="4">
    <source>
        <dbReference type="Pfam" id="PF00139"/>
    </source>
</evidence>
<dbReference type="Gramene" id="Manes.10G019600.3.v8.1">
    <property type="protein sequence ID" value="Manes.10G019600.3.v8.1.CDS"/>
    <property type="gene ID" value="Manes.10G019600.v8.1"/>
</dbReference>
<dbReference type="Gene3D" id="2.60.120.200">
    <property type="match status" value="1"/>
</dbReference>